<dbReference type="GO" id="GO:0022857">
    <property type="term" value="F:transmembrane transporter activity"/>
    <property type="evidence" value="ECO:0007669"/>
    <property type="project" value="InterPro"/>
</dbReference>
<comment type="caution">
    <text evidence="14">The sequence shown here is derived from an EMBL/GenBank/DDBJ whole genome shotgun (WGS) entry which is preliminary data.</text>
</comment>
<evidence type="ECO:0000313" key="15">
    <source>
        <dbReference type="Proteomes" id="UP000621560"/>
    </source>
</evidence>
<dbReference type="Pfam" id="PF01032">
    <property type="entry name" value="FecCD"/>
    <property type="match status" value="1"/>
</dbReference>
<dbReference type="RefSeq" id="WP_190916293.1">
    <property type="nucleotide sequence ID" value="NZ_JACXIZ010000013.1"/>
</dbReference>
<evidence type="ECO:0000256" key="13">
    <source>
        <dbReference type="SAM" id="Phobius"/>
    </source>
</evidence>
<comment type="function">
    <text evidence="10">Part of the binding-protein-dependent transport system for heme-iron. Responsible for the translocation of the substrate across the membrane.</text>
</comment>
<dbReference type="SUPFAM" id="SSF81345">
    <property type="entry name" value="ABC transporter involved in vitamin B12 uptake, BtuC"/>
    <property type="match status" value="1"/>
</dbReference>
<dbReference type="FunFam" id="1.10.3470.10:FF:000001">
    <property type="entry name" value="Vitamin B12 ABC transporter permease BtuC"/>
    <property type="match status" value="1"/>
</dbReference>
<evidence type="ECO:0000256" key="10">
    <source>
        <dbReference type="ARBA" id="ARBA00025320"/>
    </source>
</evidence>
<feature type="transmembrane region" description="Helical" evidence="13">
    <location>
        <begin position="58"/>
        <end position="75"/>
    </location>
</feature>
<evidence type="ECO:0000256" key="5">
    <source>
        <dbReference type="ARBA" id="ARBA00022475"/>
    </source>
</evidence>
<dbReference type="InterPro" id="IPR000522">
    <property type="entry name" value="ABC_transptr_permease_BtuC"/>
</dbReference>
<keyword evidence="5" id="KW-1003">Cell membrane</keyword>
<evidence type="ECO:0000256" key="7">
    <source>
        <dbReference type="ARBA" id="ARBA00022989"/>
    </source>
</evidence>
<evidence type="ECO:0000256" key="6">
    <source>
        <dbReference type="ARBA" id="ARBA00022692"/>
    </source>
</evidence>
<dbReference type="CDD" id="cd06550">
    <property type="entry name" value="TM_ABC_iron-siderophores_like"/>
    <property type="match status" value="1"/>
</dbReference>
<dbReference type="Gene3D" id="1.10.3470.10">
    <property type="entry name" value="ABC transporter involved in vitamin B12 uptake, BtuC"/>
    <property type="match status" value="1"/>
</dbReference>
<evidence type="ECO:0000256" key="2">
    <source>
        <dbReference type="ARBA" id="ARBA00007935"/>
    </source>
</evidence>
<proteinExistence type="inferred from homology"/>
<feature type="transmembrane region" description="Helical" evidence="13">
    <location>
        <begin position="232"/>
        <end position="257"/>
    </location>
</feature>
<evidence type="ECO:0000256" key="3">
    <source>
        <dbReference type="ARBA" id="ARBA00018524"/>
    </source>
</evidence>
<feature type="transmembrane region" description="Helical" evidence="13">
    <location>
        <begin position="112"/>
        <end position="131"/>
    </location>
</feature>
<evidence type="ECO:0000256" key="9">
    <source>
        <dbReference type="ARBA" id="ARBA00023136"/>
    </source>
</evidence>
<keyword evidence="4" id="KW-0813">Transport</keyword>
<feature type="transmembrane region" description="Helical" evidence="13">
    <location>
        <begin position="187"/>
        <end position="212"/>
    </location>
</feature>
<evidence type="ECO:0000256" key="1">
    <source>
        <dbReference type="ARBA" id="ARBA00004651"/>
    </source>
</evidence>
<evidence type="ECO:0000256" key="12">
    <source>
        <dbReference type="ARBA" id="ARBA00031465"/>
    </source>
</evidence>
<dbReference type="GO" id="GO:0033214">
    <property type="term" value="P:siderophore-iron import into cell"/>
    <property type="evidence" value="ECO:0007669"/>
    <property type="project" value="TreeGrafter"/>
</dbReference>
<dbReference type="PANTHER" id="PTHR30472:SF21">
    <property type="entry name" value="HEME-IRON TRANSPORT SYSTEM PERMEASE PROTEIN ISDF-RELATED"/>
    <property type="match status" value="1"/>
</dbReference>
<feature type="transmembrane region" description="Helical" evidence="13">
    <location>
        <begin position="87"/>
        <end position="106"/>
    </location>
</feature>
<evidence type="ECO:0000313" key="14">
    <source>
        <dbReference type="EMBL" id="MBD2845068.1"/>
    </source>
</evidence>
<keyword evidence="7 13" id="KW-1133">Transmembrane helix</keyword>
<keyword evidence="15" id="KW-1185">Reference proteome</keyword>
<dbReference type="EMBL" id="JACXIZ010000013">
    <property type="protein sequence ID" value="MBD2845068.1"/>
    <property type="molecule type" value="Genomic_DNA"/>
</dbReference>
<evidence type="ECO:0000256" key="4">
    <source>
        <dbReference type="ARBA" id="ARBA00022448"/>
    </source>
</evidence>
<protein>
    <recommendedName>
        <fullName evidence="3">Probable heme-iron transport system permease protein IsdF</fullName>
    </recommendedName>
    <alternativeName>
        <fullName evidence="12">Iron-regulated surface determinant protein F</fullName>
    </alternativeName>
    <alternativeName>
        <fullName evidence="11">Staphylococcal iron-regulated protein G</fullName>
    </alternativeName>
</protein>
<organism evidence="14 15">
    <name type="scientific">Paenibacillus sabuli</name>
    <dbReference type="NCBI Taxonomy" id="2772509"/>
    <lineage>
        <taxon>Bacteria</taxon>
        <taxon>Bacillati</taxon>
        <taxon>Bacillota</taxon>
        <taxon>Bacilli</taxon>
        <taxon>Bacillales</taxon>
        <taxon>Paenibacillaceae</taxon>
        <taxon>Paenibacillus</taxon>
    </lineage>
</organism>
<dbReference type="PANTHER" id="PTHR30472">
    <property type="entry name" value="FERRIC ENTEROBACTIN TRANSPORT SYSTEM PERMEASE PROTEIN"/>
    <property type="match status" value="1"/>
</dbReference>
<reference evidence="14" key="1">
    <citation type="submission" date="2020-09" db="EMBL/GenBank/DDBJ databases">
        <title>A novel bacterium of genus Paenibacillus, isolated from South China Sea.</title>
        <authorList>
            <person name="Huang H."/>
            <person name="Mo K."/>
            <person name="Hu Y."/>
        </authorList>
    </citation>
    <scope>NUCLEOTIDE SEQUENCE</scope>
    <source>
        <strain evidence="14">IB182496</strain>
    </source>
</reference>
<feature type="transmembrane region" description="Helical" evidence="13">
    <location>
        <begin position="300"/>
        <end position="318"/>
    </location>
</feature>
<keyword evidence="9 13" id="KW-0472">Membrane</keyword>
<keyword evidence="6 13" id="KW-0812">Transmembrane</keyword>
<dbReference type="Proteomes" id="UP000621560">
    <property type="component" value="Unassembled WGS sequence"/>
</dbReference>
<gene>
    <name evidence="14" type="ORF">IDH44_07685</name>
</gene>
<comment type="subcellular location">
    <subcellularLocation>
        <location evidence="1">Cell membrane</location>
        <topology evidence="1">Multi-pass membrane protein</topology>
    </subcellularLocation>
</comment>
<dbReference type="InterPro" id="IPR037294">
    <property type="entry name" value="ABC_BtuC-like"/>
</dbReference>
<evidence type="ECO:0000256" key="11">
    <source>
        <dbReference type="ARBA" id="ARBA00031149"/>
    </source>
</evidence>
<feature type="transmembrane region" description="Helical" evidence="13">
    <location>
        <begin position="269"/>
        <end position="288"/>
    </location>
</feature>
<evidence type="ECO:0000256" key="8">
    <source>
        <dbReference type="ARBA" id="ARBA00023004"/>
    </source>
</evidence>
<accession>A0A927BQV5</accession>
<name>A0A927BQV5_9BACL</name>
<dbReference type="AlphaFoldDB" id="A0A927BQV5"/>
<comment type="similarity">
    <text evidence="2">Belongs to the binding-protein-dependent transport system permease family. FecCD subfamily.</text>
</comment>
<keyword evidence="8" id="KW-0408">Iron</keyword>
<dbReference type="GO" id="GO:0005886">
    <property type="term" value="C:plasma membrane"/>
    <property type="evidence" value="ECO:0007669"/>
    <property type="project" value="UniProtKB-SubCell"/>
</dbReference>
<sequence length="330" mass="34587">MSRTSGVFAASALLLLAVAVYSAMTGSIELGFGELVQGLIHGGNEQVEVVKDLRFPRIFVAMLAGAALAVSGALLQAVMKNPLAEPGIIGISSGAGLVSLLVVTLFPMLYFWSPLFAVLGGGLACYIVYSLSWRSGLQPLRLILVGVAVNATFTGLGQSFNYRGSYAVTSVNQAISSIFTMKTWDDVTILAVFGGLGLLLALPLGAWCNMLAFGDETARSLGLRILHVRLLLSAVAVLLASVATAIGGLILFAGLLVPHIGRLLLGPSFRLLIPFSAIGGALLILAADTIGRTVLAPAEVPASIIMTVIGGPFLIMMLRRDDRRPDKRRA</sequence>